<accession>A0A3B0STQ8</accession>
<dbReference type="EMBL" id="UOEK01000550">
    <property type="protein sequence ID" value="VAW09295.1"/>
    <property type="molecule type" value="Genomic_DNA"/>
</dbReference>
<evidence type="ECO:0000259" key="4">
    <source>
        <dbReference type="Pfam" id="PF13649"/>
    </source>
</evidence>
<dbReference type="SUPFAM" id="SSF53335">
    <property type="entry name" value="S-adenosyl-L-methionine-dependent methyltransferases"/>
    <property type="match status" value="1"/>
</dbReference>
<dbReference type="Pfam" id="PF13649">
    <property type="entry name" value="Methyltransf_25"/>
    <property type="match status" value="1"/>
</dbReference>
<keyword evidence="3" id="KW-0949">S-adenosyl-L-methionine</keyword>
<dbReference type="InterPro" id="IPR029063">
    <property type="entry name" value="SAM-dependent_MTases_sf"/>
</dbReference>
<dbReference type="PANTHER" id="PTHR43464:SF19">
    <property type="entry name" value="UBIQUINONE BIOSYNTHESIS O-METHYLTRANSFERASE, MITOCHONDRIAL"/>
    <property type="match status" value="1"/>
</dbReference>
<dbReference type="CDD" id="cd02440">
    <property type="entry name" value="AdoMet_MTases"/>
    <property type="match status" value="1"/>
</dbReference>
<feature type="domain" description="Methyltransferase" evidence="4">
    <location>
        <begin position="46"/>
        <end position="132"/>
    </location>
</feature>
<sequence length="199" mass="22213">MFAMTHAGRNERDRWNQRYTEKGWSEDPSPWLVANVDLLPEPGRALDIAGGTGRNALWLAERGWDVTIADVSDVALAFATERAESLGAPIHTQHVDLSADPLPTGPWDVLLLFHFLERALFPKLDAALRPGGVLIGSLATVTNLERNPRPPRPFILDDGELPSLLSDLETLRYEECWADNHHDARFVARRPLDGHGRTQ</sequence>
<dbReference type="Gene3D" id="3.40.50.150">
    <property type="entry name" value="Vaccinia Virus protein VP39"/>
    <property type="match status" value="1"/>
</dbReference>
<evidence type="ECO:0000313" key="5">
    <source>
        <dbReference type="EMBL" id="VAW09295.1"/>
    </source>
</evidence>
<dbReference type="GO" id="GO:0032259">
    <property type="term" value="P:methylation"/>
    <property type="evidence" value="ECO:0007669"/>
    <property type="project" value="UniProtKB-KW"/>
</dbReference>
<proteinExistence type="predicted"/>
<keyword evidence="1" id="KW-0489">Methyltransferase</keyword>
<reference evidence="5" key="1">
    <citation type="submission" date="2018-06" db="EMBL/GenBank/DDBJ databases">
        <authorList>
            <person name="Zhirakovskaya E."/>
        </authorList>
    </citation>
    <scope>NUCLEOTIDE SEQUENCE</scope>
</reference>
<name>A0A3B0STQ8_9ZZZZ</name>
<dbReference type="PANTHER" id="PTHR43464">
    <property type="entry name" value="METHYLTRANSFERASE"/>
    <property type="match status" value="1"/>
</dbReference>
<keyword evidence="2" id="KW-0808">Transferase</keyword>
<organism evidence="5">
    <name type="scientific">hydrothermal vent metagenome</name>
    <dbReference type="NCBI Taxonomy" id="652676"/>
    <lineage>
        <taxon>unclassified sequences</taxon>
        <taxon>metagenomes</taxon>
        <taxon>ecological metagenomes</taxon>
    </lineage>
</organism>
<protein>
    <recommendedName>
        <fullName evidence="4">Methyltransferase domain-containing protein</fullName>
    </recommendedName>
</protein>
<evidence type="ECO:0000256" key="2">
    <source>
        <dbReference type="ARBA" id="ARBA00022679"/>
    </source>
</evidence>
<dbReference type="InterPro" id="IPR041698">
    <property type="entry name" value="Methyltransf_25"/>
</dbReference>
<dbReference type="GO" id="GO:0008168">
    <property type="term" value="F:methyltransferase activity"/>
    <property type="evidence" value="ECO:0007669"/>
    <property type="project" value="UniProtKB-KW"/>
</dbReference>
<evidence type="ECO:0000256" key="1">
    <source>
        <dbReference type="ARBA" id="ARBA00022603"/>
    </source>
</evidence>
<gene>
    <name evidence="5" type="ORF">MNBD_ACTINO02-930</name>
</gene>
<dbReference type="AlphaFoldDB" id="A0A3B0STQ8"/>
<evidence type="ECO:0000256" key="3">
    <source>
        <dbReference type="ARBA" id="ARBA00022691"/>
    </source>
</evidence>